<proteinExistence type="inferred from homology"/>
<comment type="function">
    <text evidence="6">Specifically methylates the N4 position of cytidine in position 1402 (C1402) of 16S rRNA.</text>
</comment>
<keyword evidence="3 6" id="KW-0489">Methyltransferase</keyword>
<name>F2NVR1_TRES6</name>
<keyword evidence="4 6" id="KW-0808">Transferase</keyword>
<dbReference type="PANTHER" id="PTHR11265">
    <property type="entry name" value="S-ADENOSYL-METHYLTRANSFERASE MRAW"/>
    <property type="match status" value="1"/>
</dbReference>
<evidence type="ECO:0000313" key="7">
    <source>
        <dbReference type="EMBL" id="AEB14498.1"/>
    </source>
</evidence>
<dbReference type="InterPro" id="IPR029063">
    <property type="entry name" value="SAM-dependent_MTases_sf"/>
</dbReference>
<dbReference type="HAMAP" id="MF_01007">
    <property type="entry name" value="16SrRNA_methyltr_H"/>
    <property type="match status" value="1"/>
</dbReference>
<comment type="catalytic activity">
    <reaction evidence="6">
        <text>cytidine(1402) in 16S rRNA + S-adenosyl-L-methionine = N(4)-methylcytidine(1402) in 16S rRNA + S-adenosyl-L-homocysteine + H(+)</text>
        <dbReference type="Rhea" id="RHEA:42928"/>
        <dbReference type="Rhea" id="RHEA-COMP:10286"/>
        <dbReference type="Rhea" id="RHEA-COMP:10287"/>
        <dbReference type="ChEBI" id="CHEBI:15378"/>
        <dbReference type="ChEBI" id="CHEBI:57856"/>
        <dbReference type="ChEBI" id="CHEBI:59789"/>
        <dbReference type="ChEBI" id="CHEBI:74506"/>
        <dbReference type="ChEBI" id="CHEBI:82748"/>
        <dbReference type="EC" id="2.1.1.199"/>
    </reaction>
</comment>
<evidence type="ECO:0000256" key="3">
    <source>
        <dbReference type="ARBA" id="ARBA00022603"/>
    </source>
</evidence>
<organism evidence="7 8">
    <name type="scientific">Treponema succinifaciens (strain ATCC 33096 / DSM 2489 / 6091)</name>
    <dbReference type="NCBI Taxonomy" id="869209"/>
    <lineage>
        <taxon>Bacteria</taxon>
        <taxon>Pseudomonadati</taxon>
        <taxon>Spirochaetota</taxon>
        <taxon>Spirochaetia</taxon>
        <taxon>Spirochaetales</taxon>
        <taxon>Treponemataceae</taxon>
        <taxon>Treponema</taxon>
    </lineage>
</organism>
<feature type="binding site" evidence="6">
    <location>
        <begin position="51"/>
        <end position="53"/>
    </location>
    <ligand>
        <name>S-adenosyl-L-methionine</name>
        <dbReference type="ChEBI" id="CHEBI:59789"/>
    </ligand>
</feature>
<dbReference type="Pfam" id="PF01795">
    <property type="entry name" value="Methyltransf_5"/>
    <property type="match status" value="1"/>
</dbReference>
<dbReference type="HOGENOM" id="CLU_038422_2_0_12"/>
<feature type="binding site" evidence="6">
    <location>
        <position position="116"/>
    </location>
    <ligand>
        <name>S-adenosyl-L-methionine</name>
        <dbReference type="ChEBI" id="CHEBI:59789"/>
    </ligand>
</feature>
<dbReference type="PANTHER" id="PTHR11265:SF0">
    <property type="entry name" value="12S RRNA N4-METHYLCYTIDINE METHYLTRANSFERASE"/>
    <property type="match status" value="1"/>
</dbReference>
<dbReference type="PIRSF" id="PIRSF004486">
    <property type="entry name" value="MraW"/>
    <property type="match status" value="1"/>
</dbReference>
<dbReference type="GO" id="GO:0070475">
    <property type="term" value="P:rRNA base methylation"/>
    <property type="evidence" value="ECO:0007669"/>
    <property type="project" value="UniProtKB-UniRule"/>
</dbReference>
<sequence length="340" mass="38621">MSFAAQKKSGWKKVEIVHTPVLLNECLKFLSPIGEPFEKDAFMIDSTLGEGGHSFNFLKKFPTLKILGLDADSVIQARAKERLSEFGERMKFYNGWFNDFYCNYSEERKPDLILFDLGISVFHYEKSGRGFSFRHDEELDMRLNADTKESATDIVNEMPEDELANMIYLYSDEKYSRRIASAIVSARKSQKIVSTKALADIIFNAVPSKYKYGNIHPATRTFQALRILVNSELKRLPEAIHAAFNVLAPGGKIGVITFHSLEDRIVKNYFRNLGKQCVCPREFPECVCGGTPCAEILTRKPVEPSEEEIKANSPSRSAKLRVVRKLRDAEKLRLYGVEAL</sequence>
<dbReference type="Proteomes" id="UP000006852">
    <property type="component" value="Chromosome"/>
</dbReference>
<evidence type="ECO:0000256" key="4">
    <source>
        <dbReference type="ARBA" id="ARBA00022679"/>
    </source>
</evidence>
<dbReference type="eggNOG" id="COG0275">
    <property type="taxonomic scope" value="Bacteria"/>
</dbReference>
<evidence type="ECO:0000256" key="1">
    <source>
        <dbReference type="ARBA" id="ARBA00010396"/>
    </source>
</evidence>
<dbReference type="InterPro" id="IPR002903">
    <property type="entry name" value="RsmH"/>
</dbReference>
<keyword evidence="6" id="KW-0963">Cytoplasm</keyword>
<comment type="subcellular location">
    <subcellularLocation>
        <location evidence="6">Cytoplasm</location>
    </subcellularLocation>
</comment>
<dbReference type="EMBL" id="CP002631">
    <property type="protein sequence ID" value="AEB14498.1"/>
    <property type="molecule type" value="Genomic_DNA"/>
</dbReference>
<feature type="binding site" evidence="6">
    <location>
        <position position="70"/>
    </location>
    <ligand>
        <name>S-adenosyl-L-methionine</name>
        <dbReference type="ChEBI" id="CHEBI:59789"/>
    </ligand>
</feature>
<gene>
    <name evidence="6" type="primary">rsmH</name>
    <name evidence="7" type="ordered locus">Tresu_1598</name>
</gene>
<evidence type="ECO:0000256" key="6">
    <source>
        <dbReference type="HAMAP-Rule" id="MF_01007"/>
    </source>
</evidence>
<dbReference type="SUPFAM" id="SSF53335">
    <property type="entry name" value="S-adenosyl-L-methionine-dependent methyltransferases"/>
    <property type="match status" value="1"/>
</dbReference>
<dbReference type="STRING" id="869209.Tresu_1598"/>
<dbReference type="Gene3D" id="3.40.50.150">
    <property type="entry name" value="Vaccinia Virus protein VP39"/>
    <property type="match status" value="1"/>
</dbReference>
<reference evidence="8" key="2">
    <citation type="submission" date="2011-04" db="EMBL/GenBank/DDBJ databases">
        <title>The complete genome of chromosome of Treponema succinifaciens DSM 2489.</title>
        <authorList>
            <person name="Lucas S."/>
            <person name="Copeland A."/>
            <person name="Lapidus A."/>
            <person name="Bruce D."/>
            <person name="Goodwin L."/>
            <person name="Pitluck S."/>
            <person name="Peters L."/>
            <person name="Kyrpides N."/>
            <person name="Mavromatis K."/>
            <person name="Ivanova N."/>
            <person name="Ovchinnikova G."/>
            <person name="Teshima H."/>
            <person name="Detter J.C."/>
            <person name="Tapia R."/>
            <person name="Han C."/>
            <person name="Land M."/>
            <person name="Hauser L."/>
            <person name="Markowitz V."/>
            <person name="Cheng J.-F."/>
            <person name="Hugenholtz P."/>
            <person name="Woyke T."/>
            <person name="Wu D."/>
            <person name="Gronow S."/>
            <person name="Wellnitz S."/>
            <person name="Brambilla E."/>
            <person name="Klenk H.-P."/>
            <person name="Eisen J.A."/>
        </authorList>
    </citation>
    <scope>NUCLEOTIDE SEQUENCE [LARGE SCALE GENOMIC DNA]</scope>
    <source>
        <strain evidence="8">ATCC 33096 / DSM 2489 / 6091</strain>
    </source>
</reference>
<dbReference type="GO" id="GO:0005737">
    <property type="term" value="C:cytoplasm"/>
    <property type="evidence" value="ECO:0007669"/>
    <property type="project" value="UniProtKB-SubCell"/>
</dbReference>
<evidence type="ECO:0000313" key="8">
    <source>
        <dbReference type="Proteomes" id="UP000006852"/>
    </source>
</evidence>
<dbReference type="SUPFAM" id="SSF81799">
    <property type="entry name" value="Putative methyltransferase TM0872, insert domain"/>
    <property type="match status" value="1"/>
</dbReference>
<evidence type="ECO:0000256" key="2">
    <source>
        <dbReference type="ARBA" id="ARBA00022552"/>
    </source>
</evidence>
<accession>F2NVR1</accession>
<keyword evidence="5 6" id="KW-0949">S-adenosyl-L-methionine</keyword>
<dbReference type="KEGG" id="tsu:Tresu_1598"/>
<dbReference type="AlphaFoldDB" id="F2NVR1"/>
<comment type="similarity">
    <text evidence="1 6">Belongs to the methyltransferase superfamily. RsmH family.</text>
</comment>
<dbReference type="InterPro" id="IPR023397">
    <property type="entry name" value="SAM-dep_MeTrfase_MraW_recog"/>
</dbReference>
<feature type="binding site" evidence="6">
    <location>
        <position position="123"/>
    </location>
    <ligand>
        <name>S-adenosyl-L-methionine</name>
        <dbReference type="ChEBI" id="CHEBI:59789"/>
    </ligand>
</feature>
<reference evidence="7 8" key="1">
    <citation type="journal article" date="2011" name="Stand. Genomic Sci.">
        <title>Complete genome sequence of Treponema succinifaciens type strain (6091).</title>
        <authorList>
            <person name="Han C."/>
            <person name="Gronow S."/>
            <person name="Teshima H."/>
            <person name="Lapidus A."/>
            <person name="Nolan M."/>
            <person name="Lucas S."/>
            <person name="Hammon N."/>
            <person name="Deshpande S."/>
            <person name="Cheng J.F."/>
            <person name="Zeytun A."/>
            <person name="Tapia R."/>
            <person name="Goodwin L."/>
            <person name="Pitluck S."/>
            <person name="Liolios K."/>
            <person name="Pagani I."/>
            <person name="Ivanova N."/>
            <person name="Mavromatis K."/>
            <person name="Mikhailova N."/>
            <person name="Huntemann M."/>
            <person name="Pati A."/>
            <person name="Chen A."/>
            <person name="Palaniappan K."/>
            <person name="Land M."/>
            <person name="Hauser L."/>
            <person name="Brambilla E.M."/>
            <person name="Rohde M."/>
            <person name="Goker M."/>
            <person name="Woyke T."/>
            <person name="Bristow J."/>
            <person name="Eisen J.A."/>
            <person name="Markowitz V."/>
            <person name="Hugenholtz P."/>
            <person name="Kyrpides N.C."/>
            <person name="Klenk H.P."/>
            <person name="Detter J.C."/>
        </authorList>
    </citation>
    <scope>NUCLEOTIDE SEQUENCE [LARGE SCALE GENOMIC DNA]</scope>
    <source>
        <strain evidence="8">ATCC 33096 / DSM 2489 / 6091</strain>
    </source>
</reference>
<feature type="binding site" evidence="6">
    <location>
        <position position="97"/>
    </location>
    <ligand>
        <name>S-adenosyl-L-methionine</name>
        <dbReference type="ChEBI" id="CHEBI:59789"/>
    </ligand>
</feature>
<dbReference type="NCBIfam" id="TIGR00006">
    <property type="entry name" value="16S rRNA (cytosine(1402)-N(4))-methyltransferase RsmH"/>
    <property type="match status" value="1"/>
</dbReference>
<evidence type="ECO:0000256" key="5">
    <source>
        <dbReference type="ARBA" id="ARBA00022691"/>
    </source>
</evidence>
<dbReference type="Gene3D" id="1.10.150.170">
    <property type="entry name" value="Putative methyltransferase TM0872, insert domain"/>
    <property type="match status" value="1"/>
</dbReference>
<protein>
    <recommendedName>
        <fullName evidence="6">Ribosomal RNA small subunit methyltransferase H</fullName>
        <ecNumber evidence="6">2.1.1.199</ecNumber>
    </recommendedName>
    <alternativeName>
        <fullName evidence="6">16S rRNA m(4)C1402 methyltransferase</fullName>
    </alternativeName>
    <alternativeName>
        <fullName evidence="6">rRNA (cytosine-N(4)-)-methyltransferase RsmH</fullName>
    </alternativeName>
</protein>
<keyword evidence="2 6" id="KW-0698">rRNA processing</keyword>
<dbReference type="EC" id="2.1.1.199" evidence="6"/>
<keyword evidence="8" id="KW-1185">Reference proteome</keyword>
<dbReference type="GO" id="GO:0071424">
    <property type="term" value="F:rRNA (cytosine-N4-)-methyltransferase activity"/>
    <property type="evidence" value="ECO:0007669"/>
    <property type="project" value="UniProtKB-UniRule"/>
</dbReference>